<reference evidence="1" key="1">
    <citation type="journal article" date="2023" name="Mol. Phylogenet. Evol.">
        <title>Genome-scale phylogeny and comparative genomics of the fungal order Sordariales.</title>
        <authorList>
            <person name="Hensen N."/>
            <person name="Bonometti L."/>
            <person name="Westerberg I."/>
            <person name="Brannstrom I.O."/>
            <person name="Guillou S."/>
            <person name="Cros-Aarteil S."/>
            <person name="Calhoun S."/>
            <person name="Haridas S."/>
            <person name="Kuo A."/>
            <person name="Mondo S."/>
            <person name="Pangilinan J."/>
            <person name="Riley R."/>
            <person name="LaButti K."/>
            <person name="Andreopoulos B."/>
            <person name="Lipzen A."/>
            <person name="Chen C."/>
            <person name="Yan M."/>
            <person name="Daum C."/>
            <person name="Ng V."/>
            <person name="Clum A."/>
            <person name="Steindorff A."/>
            <person name="Ohm R.A."/>
            <person name="Martin F."/>
            <person name="Silar P."/>
            <person name="Natvig D.O."/>
            <person name="Lalanne C."/>
            <person name="Gautier V."/>
            <person name="Ament-Velasquez S.L."/>
            <person name="Kruys A."/>
            <person name="Hutchinson M.I."/>
            <person name="Powell A.J."/>
            <person name="Barry K."/>
            <person name="Miller A.N."/>
            <person name="Grigoriev I.V."/>
            <person name="Debuchy R."/>
            <person name="Gladieux P."/>
            <person name="Hiltunen Thoren M."/>
            <person name="Johannesson H."/>
        </authorList>
    </citation>
    <scope>NUCLEOTIDE SEQUENCE</scope>
    <source>
        <strain evidence="1">CBS 508.74</strain>
    </source>
</reference>
<gene>
    <name evidence="1" type="ORF">N656DRAFT_698505</name>
</gene>
<sequence>SIQPSRVTLADGIAAVVDRAVLSLEAVKEARHEIWGAAVPLNGIVMEADCLINALSLVKEIDSFQTAEIGRKAQGIMELSPLLAASMMVMGAESRHQVEPRILQPHDHEYSHLNAMLWKLQDAREALERLMTAAYVGVQGNNRDGFRVSRHLLVDTNSRVRSVFGVDTMIFIELQDKLREQTGRCKLGGLAADGRTGNVIRLDDSDAQRLGLLPASNHRVER</sequence>
<dbReference type="Proteomes" id="UP001302812">
    <property type="component" value="Unassembled WGS sequence"/>
</dbReference>
<comment type="caution">
    <text evidence="1">The sequence shown here is derived from an EMBL/GenBank/DDBJ whole genome shotgun (WGS) entry which is preliminary data.</text>
</comment>
<evidence type="ECO:0000313" key="2">
    <source>
        <dbReference type="Proteomes" id="UP001302812"/>
    </source>
</evidence>
<feature type="non-terminal residue" evidence="1">
    <location>
        <position position="1"/>
    </location>
</feature>
<organism evidence="1 2">
    <name type="scientific">Canariomyces notabilis</name>
    <dbReference type="NCBI Taxonomy" id="2074819"/>
    <lineage>
        <taxon>Eukaryota</taxon>
        <taxon>Fungi</taxon>
        <taxon>Dikarya</taxon>
        <taxon>Ascomycota</taxon>
        <taxon>Pezizomycotina</taxon>
        <taxon>Sordariomycetes</taxon>
        <taxon>Sordariomycetidae</taxon>
        <taxon>Sordariales</taxon>
        <taxon>Chaetomiaceae</taxon>
        <taxon>Canariomyces</taxon>
    </lineage>
</organism>
<reference evidence="1" key="2">
    <citation type="submission" date="2023-05" db="EMBL/GenBank/DDBJ databases">
        <authorList>
            <consortium name="Lawrence Berkeley National Laboratory"/>
            <person name="Steindorff A."/>
            <person name="Hensen N."/>
            <person name="Bonometti L."/>
            <person name="Westerberg I."/>
            <person name="Brannstrom I.O."/>
            <person name="Guillou S."/>
            <person name="Cros-Aarteil S."/>
            <person name="Calhoun S."/>
            <person name="Haridas S."/>
            <person name="Kuo A."/>
            <person name="Mondo S."/>
            <person name="Pangilinan J."/>
            <person name="Riley R."/>
            <person name="Labutti K."/>
            <person name="Andreopoulos B."/>
            <person name="Lipzen A."/>
            <person name="Chen C."/>
            <person name="Yanf M."/>
            <person name="Daum C."/>
            <person name="Ng V."/>
            <person name="Clum A."/>
            <person name="Ohm R."/>
            <person name="Martin F."/>
            <person name="Silar P."/>
            <person name="Natvig D."/>
            <person name="Lalanne C."/>
            <person name="Gautier V."/>
            <person name="Ament-Velasquez S.L."/>
            <person name="Kruys A."/>
            <person name="Hutchinson M.I."/>
            <person name="Powell A.J."/>
            <person name="Barry K."/>
            <person name="Miller A.N."/>
            <person name="Grigoriev I.V."/>
            <person name="Debuchy R."/>
            <person name="Gladieux P."/>
            <person name="Thoren M.H."/>
            <person name="Johannesson H."/>
        </authorList>
    </citation>
    <scope>NUCLEOTIDE SEQUENCE</scope>
    <source>
        <strain evidence="1">CBS 508.74</strain>
    </source>
</reference>
<dbReference type="EMBL" id="MU853332">
    <property type="protein sequence ID" value="KAK4117404.1"/>
    <property type="molecule type" value="Genomic_DNA"/>
</dbReference>
<evidence type="ECO:0000313" key="1">
    <source>
        <dbReference type="EMBL" id="KAK4117404.1"/>
    </source>
</evidence>
<dbReference type="AlphaFoldDB" id="A0AAN6TMT5"/>
<dbReference type="GeneID" id="89934843"/>
<dbReference type="RefSeq" id="XP_064674974.1">
    <property type="nucleotide sequence ID" value="XM_064810718.1"/>
</dbReference>
<proteinExistence type="predicted"/>
<accession>A0AAN6TMT5</accession>
<keyword evidence="2" id="KW-1185">Reference proteome</keyword>
<name>A0AAN6TMT5_9PEZI</name>
<protein>
    <submittedName>
        <fullName evidence="1">Uncharacterized protein</fullName>
    </submittedName>
</protein>